<evidence type="ECO:0000313" key="3">
    <source>
        <dbReference type="Proteomes" id="UP000324222"/>
    </source>
</evidence>
<sequence>MPLVKTAVKPGPNPASAGSTSPGDHMDDSTMIIKRTKTPSPGKTNESVKSIKPAKDYATRSYACVTASTPPRTAESAGPPHPPPTRKQVVRIRSLDGSRCFIHPVKVSRAVCGSIFAKKYIEQTLAITAGERGIKFEVANLDHLEQAPESVTRLGEWPVKCWVLLTMTLPMTLVEFILFPLT</sequence>
<protein>
    <submittedName>
        <fullName evidence="2">Uncharacterized protein</fullName>
    </submittedName>
</protein>
<name>A0A5B7HW44_PORTR</name>
<dbReference type="OrthoDB" id="5314041at2759"/>
<comment type="caution">
    <text evidence="2">The sequence shown here is derived from an EMBL/GenBank/DDBJ whole genome shotgun (WGS) entry which is preliminary data.</text>
</comment>
<dbReference type="AlphaFoldDB" id="A0A5B7HW44"/>
<feature type="region of interest" description="Disordered" evidence="1">
    <location>
        <begin position="1"/>
        <end position="52"/>
    </location>
</feature>
<proteinExistence type="predicted"/>
<evidence type="ECO:0000313" key="2">
    <source>
        <dbReference type="EMBL" id="MPC74075.1"/>
    </source>
</evidence>
<feature type="compositionally biased region" description="Polar residues" evidence="1">
    <location>
        <begin position="38"/>
        <end position="48"/>
    </location>
</feature>
<reference evidence="2 3" key="1">
    <citation type="submission" date="2019-05" db="EMBL/GenBank/DDBJ databases">
        <title>Another draft genome of Portunus trituberculatus and its Hox gene families provides insights of decapod evolution.</title>
        <authorList>
            <person name="Jeong J.-H."/>
            <person name="Song I."/>
            <person name="Kim S."/>
            <person name="Choi T."/>
            <person name="Kim D."/>
            <person name="Ryu S."/>
            <person name="Kim W."/>
        </authorList>
    </citation>
    <scope>NUCLEOTIDE SEQUENCE [LARGE SCALE GENOMIC DNA]</scope>
    <source>
        <tissue evidence="2">Muscle</tissue>
    </source>
</reference>
<organism evidence="2 3">
    <name type="scientific">Portunus trituberculatus</name>
    <name type="common">Swimming crab</name>
    <name type="synonym">Neptunus trituberculatus</name>
    <dbReference type="NCBI Taxonomy" id="210409"/>
    <lineage>
        <taxon>Eukaryota</taxon>
        <taxon>Metazoa</taxon>
        <taxon>Ecdysozoa</taxon>
        <taxon>Arthropoda</taxon>
        <taxon>Crustacea</taxon>
        <taxon>Multicrustacea</taxon>
        <taxon>Malacostraca</taxon>
        <taxon>Eumalacostraca</taxon>
        <taxon>Eucarida</taxon>
        <taxon>Decapoda</taxon>
        <taxon>Pleocyemata</taxon>
        <taxon>Brachyura</taxon>
        <taxon>Eubrachyura</taxon>
        <taxon>Portunoidea</taxon>
        <taxon>Portunidae</taxon>
        <taxon>Portuninae</taxon>
        <taxon>Portunus</taxon>
    </lineage>
</organism>
<gene>
    <name evidence="2" type="ORF">E2C01_068420</name>
</gene>
<evidence type="ECO:0000256" key="1">
    <source>
        <dbReference type="SAM" id="MobiDB-lite"/>
    </source>
</evidence>
<accession>A0A5B7HW44</accession>
<dbReference type="EMBL" id="VSRR010038193">
    <property type="protein sequence ID" value="MPC74075.1"/>
    <property type="molecule type" value="Genomic_DNA"/>
</dbReference>
<keyword evidence="3" id="KW-1185">Reference proteome</keyword>
<dbReference type="Proteomes" id="UP000324222">
    <property type="component" value="Unassembled WGS sequence"/>
</dbReference>